<proteinExistence type="predicted"/>
<comment type="caution">
    <text evidence="2">The sequence shown here is derived from an EMBL/GenBank/DDBJ whole genome shotgun (WGS) entry which is preliminary data.</text>
</comment>
<sequence>MPSFVLQNQIPYSILNPNNELYPIPLRVFGCTCFVHDLTPGKDKLSAKSLKCIFLGYSRIQKGYRCFCPQLQRYLVSADVTFFETSPFFSATVPLDQNCTSNVQVIPHIVPAPIVTSTDSPTPSPPPLL</sequence>
<dbReference type="InterPro" id="IPR057670">
    <property type="entry name" value="SH3_retrovirus"/>
</dbReference>
<accession>A0A392PQR8</accession>
<keyword evidence="3" id="KW-1185">Reference proteome</keyword>
<protein>
    <recommendedName>
        <fullName evidence="1">Retroviral polymerase SH3-like domain-containing protein</fullName>
    </recommendedName>
</protein>
<dbReference type="AlphaFoldDB" id="A0A392PQR8"/>
<dbReference type="Pfam" id="PF25597">
    <property type="entry name" value="SH3_retrovirus"/>
    <property type="match status" value="1"/>
</dbReference>
<evidence type="ECO:0000259" key="1">
    <source>
        <dbReference type="Pfam" id="PF25597"/>
    </source>
</evidence>
<name>A0A392PQR8_9FABA</name>
<dbReference type="EMBL" id="LXQA010092402">
    <property type="protein sequence ID" value="MCI14428.1"/>
    <property type="molecule type" value="Genomic_DNA"/>
</dbReference>
<feature type="domain" description="Retroviral polymerase SH3-like" evidence="1">
    <location>
        <begin position="31"/>
        <end position="90"/>
    </location>
</feature>
<evidence type="ECO:0000313" key="3">
    <source>
        <dbReference type="Proteomes" id="UP000265520"/>
    </source>
</evidence>
<reference evidence="2 3" key="1">
    <citation type="journal article" date="2018" name="Front. Plant Sci.">
        <title>Red Clover (Trifolium pratense) and Zigzag Clover (T. medium) - A Picture of Genomic Similarities and Differences.</title>
        <authorList>
            <person name="Dluhosova J."/>
            <person name="Istvanek J."/>
            <person name="Nedelnik J."/>
            <person name="Repkova J."/>
        </authorList>
    </citation>
    <scope>NUCLEOTIDE SEQUENCE [LARGE SCALE GENOMIC DNA]</scope>
    <source>
        <strain evidence="3">cv. 10/8</strain>
        <tissue evidence="2">Leaf</tissue>
    </source>
</reference>
<evidence type="ECO:0000313" key="2">
    <source>
        <dbReference type="EMBL" id="MCI14428.1"/>
    </source>
</evidence>
<organism evidence="2 3">
    <name type="scientific">Trifolium medium</name>
    <dbReference type="NCBI Taxonomy" id="97028"/>
    <lineage>
        <taxon>Eukaryota</taxon>
        <taxon>Viridiplantae</taxon>
        <taxon>Streptophyta</taxon>
        <taxon>Embryophyta</taxon>
        <taxon>Tracheophyta</taxon>
        <taxon>Spermatophyta</taxon>
        <taxon>Magnoliopsida</taxon>
        <taxon>eudicotyledons</taxon>
        <taxon>Gunneridae</taxon>
        <taxon>Pentapetalae</taxon>
        <taxon>rosids</taxon>
        <taxon>fabids</taxon>
        <taxon>Fabales</taxon>
        <taxon>Fabaceae</taxon>
        <taxon>Papilionoideae</taxon>
        <taxon>50 kb inversion clade</taxon>
        <taxon>NPAAA clade</taxon>
        <taxon>Hologalegina</taxon>
        <taxon>IRL clade</taxon>
        <taxon>Trifolieae</taxon>
        <taxon>Trifolium</taxon>
    </lineage>
</organism>
<dbReference type="Proteomes" id="UP000265520">
    <property type="component" value="Unassembled WGS sequence"/>
</dbReference>
<feature type="non-terminal residue" evidence="2">
    <location>
        <position position="129"/>
    </location>
</feature>